<keyword evidence="4" id="KW-1185">Reference proteome</keyword>
<dbReference type="CDD" id="cd07302">
    <property type="entry name" value="CHD"/>
    <property type="match status" value="1"/>
</dbReference>
<dbReference type="Gene3D" id="3.30.450.20">
    <property type="entry name" value="PAS domain"/>
    <property type="match status" value="1"/>
</dbReference>
<feature type="repeat" description="TPR" evidence="1">
    <location>
        <begin position="693"/>
        <end position="726"/>
    </location>
</feature>
<dbReference type="EMBL" id="CP071527">
    <property type="protein sequence ID" value="USQ13734.1"/>
    <property type="molecule type" value="Genomic_DNA"/>
</dbReference>
<dbReference type="SMART" id="SM00028">
    <property type="entry name" value="TPR"/>
    <property type="match status" value="1"/>
</dbReference>
<dbReference type="Proteomes" id="UP001057474">
    <property type="component" value="Chromosome"/>
</dbReference>
<dbReference type="PROSITE" id="PS50005">
    <property type="entry name" value="TPR"/>
    <property type="match status" value="1"/>
</dbReference>
<dbReference type="InterPro" id="IPR050697">
    <property type="entry name" value="Adenylyl/Guanylyl_Cyclase_3/4"/>
</dbReference>
<organism evidence="3 4">
    <name type="scientific">Legionella lytica</name>
    <dbReference type="NCBI Taxonomy" id="96232"/>
    <lineage>
        <taxon>Bacteria</taxon>
        <taxon>Pseudomonadati</taxon>
        <taxon>Pseudomonadota</taxon>
        <taxon>Gammaproteobacteria</taxon>
        <taxon>Legionellales</taxon>
        <taxon>Legionellaceae</taxon>
        <taxon>Legionella</taxon>
    </lineage>
</organism>
<dbReference type="Pfam" id="PF00211">
    <property type="entry name" value="Guanylate_cyc"/>
    <property type="match status" value="1"/>
</dbReference>
<reference evidence="3" key="1">
    <citation type="submission" date="2021-03" db="EMBL/GenBank/DDBJ databases">
        <title>Legionella lytica PCM 2298.</title>
        <authorList>
            <person name="Koper P."/>
        </authorList>
    </citation>
    <scope>NUCLEOTIDE SEQUENCE</scope>
    <source>
        <strain evidence="3">PCM 2298</strain>
    </source>
</reference>
<dbReference type="PANTHER" id="PTHR43081">
    <property type="entry name" value="ADENYLATE CYCLASE, TERMINAL-DIFFERENTIATION SPECIFIC-RELATED"/>
    <property type="match status" value="1"/>
</dbReference>
<dbReference type="InterPro" id="IPR011990">
    <property type="entry name" value="TPR-like_helical_dom_sf"/>
</dbReference>
<dbReference type="PANTHER" id="PTHR43081:SF1">
    <property type="entry name" value="ADENYLATE CYCLASE, TERMINAL-DIFFERENTIATION SPECIFIC"/>
    <property type="match status" value="1"/>
</dbReference>
<feature type="domain" description="Guanylate cyclase" evidence="2">
    <location>
        <begin position="500"/>
        <end position="632"/>
    </location>
</feature>
<proteinExistence type="predicted"/>
<dbReference type="RefSeq" id="WP_252580056.1">
    <property type="nucleotide sequence ID" value="NZ_CP071527.1"/>
</dbReference>
<dbReference type="InterPro" id="IPR029787">
    <property type="entry name" value="Nucleotide_cyclase"/>
</dbReference>
<dbReference type="InterPro" id="IPR019734">
    <property type="entry name" value="TPR_rpt"/>
</dbReference>
<dbReference type="Gene3D" id="3.30.70.1230">
    <property type="entry name" value="Nucleotide cyclase"/>
    <property type="match status" value="1"/>
</dbReference>
<sequence length="757" mass="85442">MRDVVRYKNMNSKKFYMLLSQIYRDLAATSNLKEITKKLIDVTVDVIGCERGTIFLNDQKTNELYSFIAQGDLHFEIRILNDSGLAGWTFTNNEAVFLTDVDEDERHNKQVDKITGFQTRSILCVPLRNANNELIGVTQMLNKIDGDFSDSDVKFVQTLTEHAAMAIQNQLTIEQIELCHQKDLHFLETISNVSSEINLSLLLEKIIDTVTKALDAERSTLFINDEKTNELFTEAGIGLAKKQIRFPNHLGIAGSTFTSGEVINIPHAYADLRFNPSVDRQTGFFTRSILSAPVKNKNGKVIGVTQVLNKRRGEFNSDDESQLLAINSQISISIENAKLFDEVQSIKNYNESILESMTNTVLTLNTNNQIVTCNRAGMKMLNLTSLNPLMLKDISILFNEDPNNLVEKITTINHESSQVRQEVMMDVELELMSVKITANITIVPLINANNERLGTMVMIEDISSEKRMKSTMSRYMSPDLTEKLLQSSDYSLGGTSTLATVLFSDIRNFTTLSESLGAEETVKLLNEYFSLMVDCIQNEGGMLDKFIGDSVMAVFGNPFPHDDDPDRALRAAIAMMHALDEFNQRRMERDLPLLAHSIGINTDKIVAGNIGSNKRMDFTVIGDGVNLASRIESLCKHYGAHLLISEFTYERLKSTYRMRPIDKVIVKGKNKAVSIYEVINFYDQNVFPHQIDVITHFNNGIEFYNCAQWDKAISCFDAALALHPNDKPSSVYIERCKILKEQPVDPEWCGVWKMLSK</sequence>
<dbReference type="Pfam" id="PF00989">
    <property type="entry name" value="PAS"/>
    <property type="match status" value="1"/>
</dbReference>
<dbReference type="SUPFAM" id="SSF55781">
    <property type="entry name" value="GAF domain-like"/>
    <property type="match status" value="2"/>
</dbReference>
<dbReference type="InterPro" id="IPR003018">
    <property type="entry name" value="GAF"/>
</dbReference>
<dbReference type="PROSITE" id="PS50125">
    <property type="entry name" value="GUANYLATE_CYCLASE_2"/>
    <property type="match status" value="1"/>
</dbReference>
<name>A0ABY4Y7X2_9GAMM</name>
<dbReference type="SUPFAM" id="SSF48452">
    <property type="entry name" value="TPR-like"/>
    <property type="match status" value="1"/>
</dbReference>
<dbReference type="InterPro" id="IPR029016">
    <property type="entry name" value="GAF-like_dom_sf"/>
</dbReference>
<dbReference type="SUPFAM" id="SSF55073">
    <property type="entry name" value="Nucleotide cyclase"/>
    <property type="match status" value="1"/>
</dbReference>
<dbReference type="SMART" id="SM00065">
    <property type="entry name" value="GAF"/>
    <property type="match status" value="2"/>
</dbReference>
<evidence type="ECO:0000256" key="1">
    <source>
        <dbReference type="PROSITE-ProRule" id="PRU00339"/>
    </source>
</evidence>
<protein>
    <submittedName>
        <fullName evidence="3">GAF domain-containing protein</fullName>
    </submittedName>
</protein>
<keyword evidence="1" id="KW-0802">TPR repeat</keyword>
<evidence type="ECO:0000259" key="2">
    <source>
        <dbReference type="PROSITE" id="PS50125"/>
    </source>
</evidence>
<gene>
    <name evidence="3" type="ORF">J2N86_13825</name>
</gene>
<evidence type="ECO:0000313" key="3">
    <source>
        <dbReference type="EMBL" id="USQ13734.1"/>
    </source>
</evidence>
<dbReference type="SMART" id="SM00044">
    <property type="entry name" value="CYCc"/>
    <property type="match status" value="1"/>
</dbReference>
<accession>A0ABY4Y7X2</accession>
<dbReference type="InterPro" id="IPR013767">
    <property type="entry name" value="PAS_fold"/>
</dbReference>
<dbReference type="Gene3D" id="3.30.450.40">
    <property type="match status" value="2"/>
</dbReference>
<evidence type="ECO:0000313" key="4">
    <source>
        <dbReference type="Proteomes" id="UP001057474"/>
    </source>
</evidence>
<dbReference type="Pfam" id="PF01590">
    <property type="entry name" value="GAF"/>
    <property type="match status" value="2"/>
</dbReference>
<dbReference type="InterPro" id="IPR001054">
    <property type="entry name" value="A/G_cyclase"/>
</dbReference>